<proteinExistence type="predicted"/>
<sequence length="141" mass="15865">MDFVSTVIGFSGFGVGFSIGLVVGYNLFIFFQPSDINGVHVVWVWVWTFGDGRGIEANKLEENWGKNQWPKSSRSASIDAIITASKPPSPPSTISWPKIRAHCLTGLRGIRLRSSLTKPFRWLRRRKFNRGGGVGRVLRRF</sequence>
<gene>
    <name evidence="1" type="ORF">RHMOL_Rhmol07G0024800</name>
</gene>
<name>A0ACC0MXB7_RHOML</name>
<comment type="caution">
    <text evidence="1">The sequence shown here is derived from an EMBL/GenBank/DDBJ whole genome shotgun (WGS) entry which is preliminary data.</text>
</comment>
<dbReference type="EMBL" id="CM046394">
    <property type="protein sequence ID" value="KAI8545229.1"/>
    <property type="molecule type" value="Genomic_DNA"/>
</dbReference>
<accession>A0ACC0MXB7</accession>
<organism evidence="1 2">
    <name type="scientific">Rhododendron molle</name>
    <name type="common">Chinese azalea</name>
    <name type="synonym">Azalea mollis</name>
    <dbReference type="NCBI Taxonomy" id="49168"/>
    <lineage>
        <taxon>Eukaryota</taxon>
        <taxon>Viridiplantae</taxon>
        <taxon>Streptophyta</taxon>
        <taxon>Embryophyta</taxon>
        <taxon>Tracheophyta</taxon>
        <taxon>Spermatophyta</taxon>
        <taxon>Magnoliopsida</taxon>
        <taxon>eudicotyledons</taxon>
        <taxon>Gunneridae</taxon>
        <taxon>Pentapetalae</taxon>
        <taxon>asterids</taxon>
        <taxon>Ericales</taxon>
        <taxon>Ericaceae</taxon>
        <taxon>Ericoideae</taxon>
        <taxon>Rhodoreae</taxon>
        <taxon>Rhododendron</taxon>
    </lineage>
</organism>
<reference evidence="1" key="1">
    <citation type="submission" date="2022-02" db="EMBL/GenBank/DDBJ databases">
        <title>Plant Genome Project.</title>
        <authorList>
            <person name="Zhang R.-G."/>
        </authorList>
    </citation>
    <scope>NUCLEOTIDE SEQUENCE</scope>
    <source>
        <strain evidence="1">AT1</strain>
    </source>
</reference>
<evidence type="ECO:0000313" key="1">
    <source>
        <dbReference type="EMBL" id="KAI8545229.1"/>
    </source>
</evidence>
<keyword evidence="2" id="KW-1185">Reference proteome</keyword>
<dbReference type="Proteomes" id="UP001062846">
    <property type="component" value="Chromosome 7"/>
</dbReference>
<protein>
    <submittedName>
        <fullName evidence="1">Uncharacterized protein</fullName>
    </submittedName>
</protein>
<evidence type="ECO:0000313" key="2">
    <source>
        <dbReference type="Proteomes" id="UP001062846"/>
    </source>
</evidence>